<evidence type="ECO:0000313" key="2">
    <source>
        <dbReference type="Proteomes" id="UP000076858"/>
    </source>
</evidence>
<proteinExistence type="predicted"/>
<dbReference type="AlphaFoldDB" id="A0A164JKS8"/>
<evidence type="ECO:0000313" key="1">
    <source>
        <dbReference type="EMBL" id="KZS02442.1"/>
    </source>
</evidence>
<accession>A0A164JKS8</accession>
<keyword evidence="2" id="KW-1185">Reference proteome</keyword>
<gene>
    <name evidence="1" type="ORF">APZ42_000516</name>
</gene>
<feature type="non-terminal residue" evidence="1">
    <location>
        <position position="1"/>
    </location>
</feature>
<dbReference type="EMBL" id="LRGB01004364">
    <property type="protein sequence ID" value="KZS02442.1"/>
    <property type="molecule type" value="Genomic_DNA"/>
</dbReference>
<protein>
    <submittedName>
        <fullName evidence="1">Uncharacterized protein</fullName>
    </submittedName>
</protein>
<sequence length="61" mass="6684">ASYVSIRTVLSGKLDGRESMVPQFWLVASSIAALSSRCELIGDRIGGETGWEEGLKEKREL</sequence>
<comment type="caution">
    <text evidence="1">The sequence shown here is derived from an EMBL/GenBank/DDBJ whole genome shotgun (WGS) entry which is preliminary data.</text>
</comment>
<organism evidence="1 2">
    <name type="scientific">Daphnia magna</name>
    <dbReference type="NCBI Taxonomy" id="35525"/>
    <lineage>
        <taxon>Eukaryota</taxon>
        <taxon>Metazoa</taxon>
        <taxon>Ecdysozoa</taxon>
        <taxon>Arthropoda</taxon>
        <taxon>Crustacea</taxon>
        <taxon>Branchiopoda</taxon>
        <taxon>Diplostraca</taxon>
        <taxon>Cladocera</taxon>
        <taxon>Anomopoda</taxon>
        <taxon>Daphniidae</taxon>
        <taxon>Daphnia</taxon>
    </lineage>
</organism>
<dbReference type="Proteomes" id="UP000076858">
    <property type="component" value="Unassembled WGS sequence"/>
</dbReference>
<reference evidence="1 2" key="1">
    <citation type="submission" date="2016-03" db="EMBL/GenBank/DDBJ databases">
        <title>EvidentialGene: Evidence-directed Construction of Genes on Genomes.</title>
        <authorList>
            <person name="Gilbert D.G."/>
            <person name="Choi J.-H."/>
            <person name="Mockaitis K."/>
            <person name="Colbourne J."/>
            <person name="Pfrender M."/>
        </authorList>
    </citation>
    <scope>NUCLEOTIDE SEQUENCE [LARGE SCALE GENOMIC DNA]</scope>
    <source>
        <strain evidence="1 2">Xinb3</strain>
        <tissue evidence="1">Complete organism</tissue>
    </source>
</reference>
<name>A0A164JKS8_9CRUS</name>